<protein>
    <submittedName>
        <fullName evidence="2">Uncharacterized protein</fullName>
    </submittedName>
</protein>
<dbReference type="Proteomes" id="UP000288805">
    <property type="component" value="Unassembled WGS sequence"/>
</dbReference>
<evidence type="ECO:0000313" key="3">
    <source>
        <dbReference type="Proteomes" id="UP000288805"/>
    </source>
</evidence>
<feature type="region of interest" description="Disordered" evidence="1">
    <location>
        <begin position="472"/>
        <end position="546"/>
    </location>
</feature>
<comment type="caution">
    <text evidence="2">The sequence shown here is derived from an EMBL/GenBank/DDBJ whole genome shotgun (WGS) entry which is preliminary data.</text>
</comment>
<proteinExistence type="predicted"/>
<reference evidence="2 3" key="1">
    <citation type="journal article" date="2018" name="PLoS Genet.">
        <title>Population sequencing reveals clonal diversity and ancestral inbreeding in the grapevine cultivar Chardonnay.</title>
        <authorList>
            <person name="Roach M.J."/>
            <person name="Johnson D.L."/>
            <person name="Bohlmann J."/>
            <person name="van Vuuren H.J."/>
            <person name="Jones S.J."/>
            <person name="Pretorius I.S."/>
            <person name="Schmidt S.A."/>
            <person name="Borneman A.R."/>
        </authorList>
    </citation>
    <scope>NUCLEOTIDE SEQUENCE [LARGE SCALE GENOMIC DNA]</scope>
    <source>
        <strain evidence="3">cv. Chardonnay</strain>
        <tissue evidence="2">Leaf</tissue>
    </source>
</reference>
<feature type="compositionally biased region" description="Basic and acidic residues" evidence="1">
    <location>
        <begin position="132"/>
        <end position="147"/>
    </location>
</feature>
<name>A0A438CD55_VITVI</name>
<evidence type="ECO:0000256" key="1">
    <source>
        <dbReference type="SAM" id="MobiDB-lite"/>
    </source>
</evidence>
<gene>
    <name evidence="2" type="ORF">CK203_105332</name>
</gene>
<dbReference type="EMBL" id="QGNW01002309">
    <property type="protein sequence ID" value="RVW21183.1"/>
    <property type="molecule type" value="Genomic_DNA"/>
</dbReference>
<sequence length="546" mass="59861">MERVETGGIAERLVGVMVGFFGIGGLKEETKQLEAQLFSLEGAFSGIPFNVLLTCLFCSGYAVSCFVDFSTSGISIHILFLAHIFRFALDNWLCSDLRLRREGCALAYCHRFVTPSGEELFVSCKKPKMTTESHGKILGERPPERGSRNATSSVDSTNKWPWALTLKFHGGLGSMQSICMSNNANTTVAFGLVRNVFRCGIAEFIIHEVESWSISGHEDGSPLIWESQVAIIEKLISTLGIDRVVAVLLRILGLSNNFSGCSTPAPTVPSTQNGEDVNSNKTFLNAKQGFLSLLCKPKDPFSVKPLGRCLEYACESDSLLVMPNKLLRGHPVSNVGDLSIQASQSLGLLLNQLRSILVLCHQTLLIQGINLPLTYRTAKEPPSETRARKKRKFRSGGHRASVPEMKDTVHAAHEHATTRPLFSHLSAVHCPLPIFLPLIKASKVVKEGEKGRVLRLGNEWPRNMNVMANGWGSREESRLAHRRVPTTPKPEENSPPLSAIDQSDYQTVDAKALAFPGNPEQITGSKRVHRKAGESSIGGRDQLEGV</sequence>
<feature type="region of interest" description="Disordered" evidence="1">
    <location>
        <begin position="132"/>
        <end position="155"/>
    </location>
</feature>
<dbReference type="AlphaFoldDB" id="A0A438CD55"/>
<organism evidence="2 3">
    <name type="scientific">Vitis vinifera</name>
    <name type="common">Grape</name>
    <dbReference type="NCBI Taxonomy" id="29760"/>
    <lineage>
        <taxon>Eukaryota</taxon>
        <taxon>Viridiplantae</taxon>
        <taxon>Streptophyta</taxon>
        <taxon>Embryophyta</taxon>
        <taxon>Tracheophyta</taxon>
        <taxon>Spermatophyta</taxon>
        <taxon>Magnoliopsida</taxon>
        <taxon>eudicotyledons</taxon>
        <taxon>Gunneridae</taxon>
        <taxon>Pentapetalae</taxon>
        <taxon>rosids</taxon>
        <taxon>Vitales</taxon>
        <taxon>Vitaceae</taxon>
        <taxon>Viteae</taxon>
        <taxon>Vitis</taxon>
    </lineage>
</organism>
<feature type="compositionally biased region" description="Basic residues" evidence="1">
    <location>
        <begin position="387"/>
        <end position="397"/>
    </location>
</feature>
<feature type="region of interest" description="Disordered" evidence="1">
    <location>
        <begin position="379"/>
        <end position="400"/>
    </location>
</feature>
<evidence type="ECO:0000313" key="2">
    <source>
        <dbReference type="EMBL" id="RVW21183.1"/>
    </source>
</evidence>
<accession>A0A438CD55</accession>